<organism evidence="4 5">
    <name type="scientific">Fasciola hepatica</name>
    <name type="common">Liver fluke</name>
    <dbReference type="NCBI Taxonomy" id="6192"/>
    <lineage>
        <taxon>Eukaryota</taxon>
        <taxon>Metazoa</taxon>
        <taxon>Spiralia</taxon>
        <taxon>Lophotrochozoa</taxon>
        <taxon>Platyhelminthes</taxon>
        <taxon>Trematoda</taxon>
        <taxon>Digenea</taxon>
        <taxon>Plagiorchiida</taxon>
        <taxon>Echinostomata</taxon>
        <taxon>Echinostomatoidea</taxon>
        <taxon>Fasciolidae</taxon>
        <taxon>Fasciola</taxon>
    </lineage>
</organism>
<dbReference type="InterPro" id="IPR051177">
    <property type="entry name" value="CIK-Related_Protein"/>
</dbReference>
<protein>
    <submittedName>
        <fullName evidence="4">SCY1 protein 2</fullName>
    </submittedName>
</protein>
<dbReference type="SUPFAM" id="SSF56112">
    <property type="entry name" value="Protein kinase-like (PK-like)"/>
    <property type="match status" value="1"/>
</dbReference>
<feature type="compositionally biased region" description="Polar residues" evidence="2">
    <location>
        <begin position="635"/>
        <end position="663"/>
    </location>
</feature>
<dbReference type="PROSITE" id="PS50011">
    <property type="entry name" value="PROTEIN_KINASE_DOM"/>
    <property type="match status" value="1"/>
</dbReference>
<dbReference type="InterPro" id="IPR011009">
    <property type="entry name" value="Kinase-like_dom_sf"/>
</dbReference>
<dbReference type="SMART" id="SM00220">
    <property type="entry name" value="S_TKc"/>
    <property type="match status" value="1"/>
</dbReference>
<dbReference type="SUPFAM" id="SSF48371">
    <property type="entry name" value="ARM repeat"/>
    <property type="match status" value="1"/>
</dbReference>
<dbReference type="AlphaFoldDB" id="A0A4E0RSY2"/>
<dbReference type="Pfam" id="PF00069">
    <property type="entry name" value="Pkinase"/>
    <property type="match status" value="1"/>
</dbReference>
<dbReference type="GO" id="GO:0005524">
    <property type="term" value="F:ATP binding"/>
    <property type="evidence" value="ECO:0007669"/>
    <property type="project" value="InterPro"/>
</dbReference>
<evidence type="ECO:0000256" key="1">
    <source>
        <dbReference type="ARBA" id="ARBA00038349"/>
    </source>
</evidence>
<dbReference type="Gene3D" id="1.25.10.10">
    <property type="entry name" value="Leucine-rich Repeat Variant"/>
    <property type="match status" value="1"/>
</dbReference>
<comment type="caution">
    <text evidence="4">The sequence shown here is derived from an EMBL/GenBank/DDBJ whole genome shotgun (WGS) entry which is preliminary data.</text>
</comment>
<evidence type="ECO:0000313" key="5">
    <source>
        <dbReference type="Proteomes" id="UP000230066"/>
    </source>
</evidence>
<dbReference type="InterPro" id="IPR011989">
    <property type="entry name" value="ARM-like"/>
</dbReference>
<gene>
    <name evidence="4" type="ORF">D915_005097</name>
</gene>
<dbReference type="InterPro" id="IPR000719">
    <property type="entry name" value="Prot_kinase_dom"/>
</dbReference>
<evidence type="ECO:0000259" key="3">
    <source>
        <dbReference type="PROSITE" id="PS50011"/>
    </source>
</evidence>
<feature type="region of interest" description="Disordered" evidence="2">
    <location>
        <begin position="635"/>
        <end position="665"/>
    </location>
</feature>
<dbReference type="InterPro" id="IPR016024">
    <property type="entry name" value="ARM-type_fold"/>
</dbReference>
<sequence length="797" mass="90071">MSRLSVKRSPQRNIQEAQNPVVHVASIGSFATRSGPDLVWRVHNATMLENQQECSVFTVEKRSLDKATKSRRKDSICGILRNEVSNLQTIKNKRFLQVLHGLQENSDFIAFITEPVSISLADMLENKNDCAFTELEVIFGVYQLTDALRFLHSTQEMMHGNINPASILITNQGLWKLAGLNFMERIVDTTKNSPKFKGYQAKLPKVAQPNLDFVAPEAQLYSSMSPLADMFSVGMVICAIYNQGHSLIDCEQNPTIYARKLTEIPVKFEKIVDRFPKALVEPVRKMISQDVRDRPTSQLFSLLKVFNEPTVLSYESLITLDSRSLNQKKEFFNRFSKVIPDFEPSIRHERILPRLLRWYNDSLELRPFVLTSLLTMVHVADSSDYEKHLKLHLNTILSAKKTLQTSVVLMDLMEYFIPRLSKPDIEKYVIPELFVCLEPTTTKTIETVQNAINSLPNYLTEDQIKRLILPRLCEIFNRNTTTPKLKLCALECLENLLGCFGSSTINEDIIPFLSTIHTTDPLLLSCVLAIDRFLLSDRKFGINSSMVAEKLLPPLIEVLTAPSLNLNDFRSLMDSLRLMLDFIDRQRTYELILEERKSQSASYTNIRTNFPLQRMRATGNRSESVLYNMKHRGSVSSSDRVSWNDPTSNSPVAYRTHSSTSSRMGGGSPFFIQSPLVGAIPISRRHSGNLPARCVASQEPLGSLNVPQSYGRLLDPRRHSYGCSTASSVSSLLTVNVCEGPFVTPLNTRTVIQRNSAHSIHQTLNQQTGVLSEADTVRRSSLNMISDLLSATFRRAV</sequence>
<proteinExistence type="inferred from homology"/>
<keyword evidence="5" id="KW-1185">Reference proteome</keyword>
<dbReference type="Gene3D" id="1.10.510.10">
    <property type="entry name" value="Transferase(Phosphotransferase) domain 1"/>
    <property type="match status" value="1"/>
</dbReference>
<dbReference type="Gene3D" id="3.30.200.20">
    <property type="entry name" value="Phosphorylase Kinase, domain 1"/>
    <property type="match status" value="1"/>
</dbReference>
<evidence type="ECO:0000256" key="2">
    <source>
        <dbReference type="SAM" id="MobiDB-lite"/>
    </source>
</evidence>
<dbReference type="GO" id="GO:0004672">
    <property type="term" value="F:protein kinase activity"/>
    <property type="evidence" value="ECO:0007669"/>
    <property type="project" value="InterPro"/>
</dbReference>
<dbReference type="CDD" id="cd14011">
    <property type="entry name" value="PK_SCY1_like"/>
    <property type="match status" value="1"/>
</dbReference>
<dbReference type="PANTHER" id="PTHR12984">
    <property type="entry name" value="SCY1-RELATED S/T PROTEIN KINASE-LIKE"/>
    <property type="match status" value="1"/>
</dbReference>
<dbReference type="PANTHER" id="PTHR12984:SF16">
    <property type="entry name" value="BLACK MATCH, ISOFORM H"/>
    <property type="match status" value="1"/>
</dbReference>
<name>A0A4E0RSY2_FASHE</name>
<evidence type="ECO:0000313" key="4">
    <source>
        <dbReference type="EMBL" id="THD24268.1"/>
    </source>
</evidence>
<feature type="domain" description="Protein kinase" evidence="3">
    <location>
        <begin position="42"/>
        <end position="311"/>
    </location>
</feature>
<dbReference type="Proteomes" id="UP000230066">
    <property type="component" value="Unassembled WGS sequence"/>
</dbReference>
<dbReference type="EMBL" id="JXXN02001693">
    <property type="protein sequence ID" value="THD24268.1"/>
    <property type="molecule type" value="Genomic_DNA"/>
</dbReference>
<comment type="similarity">
    <text evidence="1">Belongs to the protein kinase superfamily.</text>
</comment>
<accession>A0A4E0RSY2</accession>
<reference evidence="4" key="1">
    <citation type="submission" date="2019-03" db="EMBL/GenBank/DDBJ databases">
        <title>Improved annotation for the trematode Fasciola hepatica.</title>
        <authorList>
            <person name="Choi Y.-J."/>
            <person name="Martin J."/>
            <person name="Mitreva M."/>
        </authorList>
    </citation>
    <scope>NUCLEOTIDE SEQUENCE [LARGE SCALE GENOMIC DNA]</scope>
</reference>